<reference evidence="1 2" key="2">
    <citation type="submission" date="2017-12" db="EMBL/GenBank/DDBJ databases">
        <title>Genome sequence of Rhizobium sullae HCNT1 isolated from Sulla coronaria nodules and featuring peculiar denitrification phenotypes.</title>
        <authorList>
            <person name="De Diego-Diaz B."/>
            <person name="Treu L."/>
            <person name="Campanaro S."/>
            <person name="Da Silva Duarte V."/>
            <person name="Basaglia M."/>
            <person name="Favaro L."/>
            <person name="Casella S."/>
            <person name="Squartini A."/>
        </authorList>
    </citation>
    <scope>NUCLEOTIDE SEQUENCE [LARGE SCALE GENOMIC DNA]</scope>
    <source>
        <strain evidence="1 2">HCNT1</strain>
    </source>
</reference>
<evidence type="ECO:0000313" key="1">
    <source>
        <dbReference type="EMBL" id="PKA43597.1"/>
    </source>
</evidence>
<gene>
    <name evidence="1" type="ORF">CWR43_11670</name>
</gene>
<accession>A0A2N0DBW8</accession>
<organism evidence="1 2">
    <name type="scientific">Rhizobium sullae</name>
    <name type="common">Rhizobium hedysari</name>
    <dbReference type="NCBI Taxonomy" id="50338"/>
    <lineage>
        <taxon>Bacteria</taxon>
        <taxon>Pseudomonadati</taxon>
        <taxon>Pseudomonadota</taxon>
        <taxon>Alphaproteobacteria</taxon>
        <taxon>Hyphomicrobiales</taxon>
        <taxon>Rhizobiaceae</taxon>
        <taxon>Rhizobium/Agrobacterium group</taxon>
        <taxon>Rhizobium</taxon>
    </lineage>
</organism>
<protein>
    <submittedName>
        <fullName evidence="1">Uncharacterized protein</fullName>
    </submittedName>
</protein>
<dbReference type="AlphaFoldDB" id="A0A2N0DBW8"/>
<sequence length="60" mass="6221">MLPQGLQKTCHSTTISTSGLAKMNAAESQKSAAKQVVPCCFTIMIGSATIARVTPGEEPV</sequence>
<dbReference type="EMBL" id="PIQN01000007">
    <property type="protein sequence ID" value="PKA43597.1"/>
    <property type="molecule type" value="Genomic_DNA"/>
</dbReference>
<proteinExistence type="predicted"/>
<comment type="caution">
    <text evidence="1">The sequence shown here is derived from an EMBL/GenBank/DDBJ whole genome shotgun (WGS) entry which is preliminary data.</text>
</comment>
<reference evidence="1 2" key="1">
    <citation type="submission" date="2017-11" db="EMBL/GenBank/DDBJ databases">
        <authorList>
            <person name="Han C.G."/>
        </authorList>
    </citation>
    <scope>NUCLEOTIDE SEQUENCE [LARGE SCALE GENOMIC DNA]</scope>
    <source>
        <strain evidence="1 2">HCNT1</strain>
    </source>
</reference>
<evidence type="ECO:0000313" key="2">
    <source>
        <dbReference type="Proteomes" id="UP000232164"/>
    </source>
</evidence>
<name>A0A2N0DBW8_RHISU</name>
<dbReference type="Proteomes" id="UP000232164">
    <property type="component" value="Unassembled WGS sequence"/>
</dbReference>